<protein>
    <submittedName>
        <fullName evidence="2">Alkylhydroperoxidase AhpD family core domain-containing protein</fullName>
    </submittedName>
</protein>
<feature type="domain" description="Carboxymuconolactone decarboxylase-like" evidence="1">
    <location>
        <begin position="13"/>
        <end position="95"/>
    </location>
</feature>
<dbReference type="RefSeq" id="WP_093413354.1">
    <property type="nucleotide sequence ID" value="NZ_FOZX01000001.1"/>
</dbReference>
<sequence>MQARVSNPAMLLPGAFEAIQALMKTIHAADVPAETLELVHLRSSQINGCSFCAHYSSKQLKQLGCGDDRLWAVAAWRDAPFFTEAERVALELAEATTRVADRGDPVDDDLWQRVTAHYSEEQIAALTLMIGLSNLFNRVNAVTRQPAGQTF</sequence>
<dbReference type="AlphaFoldDB" id="A0A1I6P6E6"/>
<dbReference type="Gene3D" id="1.20.1290.10">
    <property type="entry name" value="AhpD-like"/>
    <property type="match status" value="1"/>
</dbReference>
<keyword evidence="2" id="KW-0560">Oxidoreductase</keyword>
<dbReference type="STRING" id="95161.SAMN05660874_00497"/>
<dbReference type="NCBIfam" id="TIGR00778">
    <property type="entry name" value="ahpD_dom"/>
    <property type="match status" value="1"/>
</dbReference>
<dbReference type="InterPro" id="IPR029032">
    <property type="entry name" value="AhpD-like"/>
</dbReference>
<evidence type="ECO:0000259" key="1">
    <source>
        <dbReference type="Pfam" id="PF02627"/>
    </source>
</evidence>
<dbReference type="GO" id="GO:0051920">
    <property type="term" value="F:peroxiredoxin activity"/>
    <property type="evidence" value="ECO:0007669"/>
    <property type="project" value="InterPro"/>
</dbReference>
<organism evidence="2 3">
    <name type="scientific">Saccharopolyspora flava</name>
    <dbReference type="NCBI Taxonomy" id="95161"/>
    <lineage>
        <taxon>Bacteria</taxon>
        <taxon>Bacillati</taxon>
        <taxon>Actinomycetota</taxon>
        <taxon>Actinomycetes</taxon>
        <taxon>Pseudonocardiales</taxon>
        <taxon>Pseudonocardiaceae</taxon>
        <taxon>Saccharopolyspora</taxon>
    </lineage>
</organism>
<proteinExistence type="predicted"/>
<dbReference type="InterPro" id="IPR004675">
    <property type="entry name" value="AhpD_core"/>
</dbReference>
<dbReference type="Proteomes" id="UP000198852">
    <property type="component" value="Unassembled WGS sequence"/>
</dbReference>
<name>A0A1I6P6E6_9PSEU</name>
<dbReference type="Pfam" id="PF02627">
    <property type="entry name" value="CMD"/>
    <property type="match status" value="1"/>
</dbReference>
<accession>A0A1I6P6E6</accession>
<dbReference type="OrthoDB" id="5185109at2"/>
<keyword evidence="2" id="KW-0575">Peroxidase</keyword>
<gene>
    <name evidence="2" type="ORF">SAMN05660874_00497</name>
</gene>
<evidence type="ECO:0000313" key="2">
    <source>
        <dbReference type="EMBL" id="SFS35751.1"/>
    </source>
</evidence>
<reference evidence="3" key="1">
    <citation type="submission" date="2016-10" db="EMBL/GenBank/DDBJ databases">
        <authorList>
            <person name="Varghese N."/>
            <person name="Submissions S."/>
        </authorList>
    </citation>
    <scope>NUCLEOTIDE SEQUENCE [LARGE SCALE GENOMIC DNA]</scope>
    <source>
        <strain evidence="3">DSM 44771</strain>
    </source>
</reference>
<evidence type="ECO:0000313" key="3">
    <source>
        <dbReference type="Proteomes" id="UP000198852"/>
    </source>
</evidence>
<dbReference type="PANTHER" id="PTHR34846:SF7">
    <property type="entry name" value="BLL7811 PROTEIN"/>
    <property type="match status" value="1"/>
</dbReference>
<dbReference type="SUPFAM" id="SSF69118">
    <property type="entry name" value="AhpD-like"/>
    <property type="match status" value="1"/>
</dbReference>
<keyword evidence="3" id="KW-1185">Reference proteome</keyword>
<dbReference type="EMBL" id="FOZX01000001">
    <property type="protein sequence ID" value="SFS35751.1"/>
    <property type="molecule type" value="Genomic_DNA"/>
</dbReference>
<dbReference type="InterPro" id="IPR003779">
    <property type="entry name" value="CMD-like"/>
</dbReference>
<dbReference type="PANTHER" id="PTHR34846">
    <property type="entry name" value="4-CARBOXYMUCONOLACTONE DECARBOXYLASE FAMILY PROTEIN (AFU_ORTHOLOGUE AFUA_6G11590)"/>
    <property type="match status" value="1"/>
</dbReference>